<feature type="compositionally biased region" description="Basic and acidic residues" evidence="1">
    <location>
        <begin position="144"/>
        <end position="159"/>
    </location>
</feature>
<reference evidence="3 4" key="1">
    <citation type="submission" date="2021-03" db="EMBL/GenBank/DDBJ databases">
        <authorList>
            <person name="King G.J."/>
            <person name="Bancroft I."/>
            <person name="Baten A."/>
            <person name="Bloomfield J."/>
            <person name="Borpatragohain P."/>
            <person name="He Z."/>
            <person name="Irish N."/>
            <person name="Irwin J."/>
            <person name="Liu K."/>
            <person name="Mauleon R.P."/>
            <person name="Moore J."/>
            <person name="Morris R."/>
            <person name="Ostergaard L."/>
            <person name="Wang B."/>
            <person name="Wells R."/>
        </authorList>
    </citation>
    <scope>NUCLEOTIDE SEQUENCE [LARGE SCALE GENOMIC DNA]</scope>
    <source>
        <strain evidence="3">R-o-18</strain>
        <tissue evidence="3">Leaf</tissue>
    </source>
</reference>
<feature type="non-terminal residue" evidence="3">
    <location>
        <position position="1"/>
    </location>
</feature>
<name>A0ABQ7LSZ0_BRACM</name>
<feature type="transmembrane region" description="Helical" evidence="2">
    <location>
        <begin position="398"/>
        <end position="415"/>
    </location>
</feature>
<gene>
    <name evidence="3" type="primary">A08g503580.1_BraROA</name>
    <name evidence="3" type="ORF">IGI04_030085</name>
</gene>
<dbReference type="EMBL" id="JADBGQ010000007">
    <property type="protein sequence ID" value="KAG5388544.1"/>
    <property type="molecule type" value="Genomic_DNA"/>
</dbReference>
<comment type="caution">
    <text evidence="3">The sequence shown here is derived from an EMBL/GenBank/DDBJ whole genome shotgun (WGS) entry which is preliminary data.</text>
</comment>
<evidence type="ECO:0000313" key="3">
    <source>
        <dbReference type="EMBL" id="KAG5388544.1"/>
    </source>
</evidence>
<dbReference type="Proteomes" id="UP000823674">
    <property type="component" value="Chromosome A08"/>
</dbReference>
<evidence type="ECO:0000256" key="2">
    <source>
        <dbReference type="SAM" id="Phobius"/>
    </source>
</evidence>
<feature type="compositionally biased region" description="Polar residues" evidence="1">
    <location>
        <begin position="197"/>
        <end position="218"/>
    </location>
</feature>
<keyword evidence="2" id="KW-0472">Membrane</keyword>
<feature type="non-terminal residue" evidence="3">
    <location>
        <position position="553"/>
    </location>
</feature>
<keyword evidence="2" id="KW-0812">Transmembrane</keyword>
<evidence type="ECO:0000313" key="4">
    <source>
        <dbReference type="Proteomes" id="UP000823674"/>
    </source>
</evidence>
<protein>
    <submittedName>
        <fullName evidence="3">Uncharacterized protein</fullName>
    </submittedName>
</protein>
<keyword evidence="4" id="KW-1185">Reference proteome</keyword>
<organism evidence="3 4">
    <name type="scientific">Brassica rapa subsp. trilocularis</name>
    <dbReference type="NCBI Taxonomy" id="1813537"/>
    <lineage>
        <taxon>Eukaryota</taxon>
        <taxon>Viridiplantae</taxon>
        <taxon>Streptophyta</taxon>
        <taxon>Embryophyta</taxon>
        <taxon>Tracheophyta</taxon>
        <taxon>Spermatophyta</taxon>
        <taxon>Magnoliopsida</taxon>
        <taxon>eudicotyledons</taxon>
        <taxon>Gunneridae</taxon>
        <taxon>Pentapetalae</taxon>
        <taxon>rosids</taxon>
        <taxon>malvids</taxon>
        <taxon>Brassicales</taxon>
        <taxon>Brassicaceae</taxon>
        <taxon>Brassiceae</taxon>
        <taxon>Brassica</taxon>
    </lineage>
</organism>
<sequence>GWVDSIWQDHNLDTWYQGFYAARLRFYLGIKKGICGSLWKAKIWFEWQRVIFFIKTKSPTDSVIVFNNHRLGSNRGWGLWLFWEMKLDSINLQRYERGDEYLLNEDMEIWERYNMMIRASPWCIILSLCYIKGVVINGKTGQHNNERDSKWVKAGERGSRRPPNNYGNYRGPGEGSRFKTSSREDVRNGATDVGTAAQESHNRLSSEQSIGDQGQRVTPQKGREEGEIKSNGEAAGASVEFQLELARMQAEGTEVIMEAIDEERGLLTVQGMIEAQDDLAEDIGMEMEALNATMLEEGEEAEKAAEALTEHAHIQEEEDQVIGDVNFNKESTVGNMVARQGHRKRLFKPTISTAWSNKMRMASALFFPRKKVGAKVGTRNGDGNKPPKNKGPSNPKQGMGVTIMVLALLFSIMIWNKNGLLSSRCPPDVYMFVRHGREILFILEGKYGRVWRSSIDLFFTAFTSFGIREVIGVSWGVLDVNKGIWMISLGLGWFDYESVLLSWQNVRNSIYLWLLDQTRRLKMRGVWWSVDSANGILCYGIIWCLLSCYNEKH</sequence>
<feature type="region of interest" description="Disordered" evidence="1">
    <location>
        <begin position="374"/>
        <end position="397"/>
    </location>
</feature>
<proteinExistence type="predicted"/>
<evidence type="ECO:0000256" key="1">
    <source>
        <dbReference type="SAM" id="MobiDB-lite"/>
    </source>
</evidence>
<accession>A0ABQ7LSZ0</accession>
<feature type="compositionally biased region" description="Low complexity" evidence="1">
    <location>
        <begin position="381"/>
        <end position="397"/>
    </location>
</feature>
<keyword evidence="2" id="KW-1133">Transmembrane helix</keyword>
<feature type="transmembrane region" description="Helical" evidence="2">
    <location>
        <begin position="525"/>
        <end position="546"/>
    </location>
</feature>
<feature type="compositionally biased region" description="Basic and acidic residues" evidence="1">
    <location>
        <begin position="221"/>
        <end position="230"/>
    </location>
</feature>
<feature type="region of interest" description="Disordered" evidence="1">
    <location>
        <begin position="142"/>
        <end position="235"/>
    </location>
</feature>